<dbReference type="EMBL" id="FMZQ01000014">
    <property type="protein sequence ID" value="SDD34403.1"/>
    <property type="molecule type" value="Genomic_DNA"/>
</dbReference>
<keyword evidence="2" id="KW-1185">Reference proteome</keyword>
<evidence type="ECO:0000313" key="2">
    <source>
        <dbReference type="Proteomes" id="UP000199467"/>
    </source>
</evidence>
<protein>
    <submittedName>
        <fullName evidence="1">Uncharacterized protein</fullName>
    </submittedName>
</protein>
<proteinExistence type="predicted"/>
<name>A0A1G6TZA3_9GAMM</name>
<dbReference type="AlphaFoldDB" id="A0A1G6TZA3"/>
<reference evidence="2" key="1">
    <citation type="submission" date="2016-10" db="EMBL/GenBank/DDBJ databases">
        <authorList>
            <person name="Varghese N."/>
            <person name="Submissions S."/>
        </authorList>
    </citation>
    <scope>NUCLEOTIDE SEQUENCE [LARGE SCALE GENOMIC DNA]</scope>
    <source>
        <strain evidence="2">DSM 26382</strain>
    </source>
</reference>
<accession>A0A1G6TZA3</accession>
<dbReference type="Proteomes" id="UP000199467">
    <property type="component" value="Unassembled WGS sequence"/>
</dbReference>
<gene>
    <name evidence="1" type="ORF">SAMN05216576_114189</name>
</gene>
<organism evidence="1 2">
    <name type="scientific">Ectopseudomonas chengduensis</name>
    <dbReference type="NCBI Taxonomy" id="489632"/>
    <lineage>
        <taxon>Bacteria</taxon>
        <taxon>Pseudomonadati</taxon>
        <taxon>Pseudomonadota</taxon>
        <taxon>Gammaproteobacteria</taxon>
        <taxon>Pseudomonadales</taxon>
        <taxon>Pseudomonadaceae</taxon>
        <taxon>Ectopseudomonas</taxon>
    </lineage>
</organism>
<evidence type="ECO:0000313" key="1">
    <source>
        <dbReference type="EMBL" id="SDD34403.1"/>
    </source>
</evidence>
<sequence length="188" mass="21981">MQCQGGTVEKPEENMVNAGILFMFTAWLQSQMSDLIIFSQNKNFIPDFIATPERVPSDFHKKRVEYWEKHFGPVKNEFKEEFSNLLTDAEKKDVEEIYHLRNMIAHAHVSTGRNYMLYRPFGGPQREQKLIADLNLQPVADQSDPMILKLEFWRKEVFTNASNLIERFDQICLKKVADHLGVPHGRIR</sequence>